<proteinExistence type="predicted"/>
<gene>
    <name evidence="2" type="ORF">K1J60_24090</name>
</gene>
<dbReference type="RefSeq" id="WP_220647994.1">
    <property type="nucleotide sequence ID" value="NZ_CP080647.1"/>
</dbReference>
<dbReference type="Proteomes" id="UP000827138">
    <property type="component" value="Chromosome"/>
</dbReference>
<evidence type="ECO:0000256" key="1">
    <source>
        <dbReference type="SAM" id="MobiDB-lite"/>
    </source>
</evidence>
<sequence length="96" mass="10373">MRASRRHRTHPWAKALGVTLTSALTVTLLQGTPAFGDDPDEAREKRRPKTQDVASTPVVDQDGQASLLKHTKGYGKPLNLKATWPKAGSATVDLAN</sequence>
<organism evidence="2 3">
    <name type="scientific">Streptomyces akebiae</name>
    <dbReference type="NCBI Taxonomy" id="2865673"/>
    <lineage>
        <taxon>Bacteria</taxon>
        <taxon>Bacillati</taxon>
        <taxon>Actinomycetota</taxon>
        <taxon>Actinomycetes</taxon>
        <taxon>Kitasatosporales</taxon>
        <taxon>Streptomycetaceae</taxon>
        <taxon>Streptomyces</taxon>
    </lineage>
</organism>
<evidence type="ECO:0000313" key="3">
    <source>
        <dbReference type="Proteomes" id="UP000827138"/>
    </source>
</evidence>
<keyword evidence="3" id="KW-1185">Reference proteome</keyword>
<name>A0ABX8XV04_9ACTN</name>
<feature type="region of interest" description="Disordered" evidence="1">
    <location>
        <begin position="31"/>
        <end position="64"/>
    </location>
</feature>
<protein>
    <submittedName>
        <fullName evidence="2">Uncharacterized protein</fullName>
    </submittedName>
</protein>
<dbReference type="EMBL" id="CP080647">
    <property type="protein sequence ID" value="QYX79187.1"/>
    <property type="molecule type" value="Genomic_DNA"/>
</dbReference>
<accession>A0ABX8XV04</accession>
<evidence type="ECO:0000313" key="2">
    <source>
        <dbReference type="EMBL" id="QYX79187.1"/>
    </source>
</evidence>
<reference evidence="2 3" key="1">
    <citation type="submission" date="2021-08" db="EMBL/GenBank/DDBJ databases">
        <authorList>
            <person name="Ping M."/>
        </authorList>
    </citation>
    <scope>NUCLEOTIDE SEQUENCE [LARGE SCALE GENOMIC DNA]</scope>
    <source>
        <strain evidence="2 3">MG28</strain>
    </source>
</reference>